<evidence type="ECO:0000256" key="1">
    <source>
        <dbReference type="SAM" id="MobiDB-lite"/>
    </source>
</evidence>
<feature type="region of interest" description="Disordered" evidence="1">
    <location>
        <begin position="1"/>
        <end position="27"/>
    </location>
</feature>
<reference evidence="2" key="1">
    <citation type="submission" date="2012-11" db="EMBL/GenBank/DDBJ databases">
        <title>Permanent draft genomes of Rhodopirellula europaea strain SH398 and 6C.</title>
        <authorList>
            <person name="Richter M."/>
            <person name="Richter-Heitmann T."/>
            <person name="Frank C."/>
            <person name="Harder J."/>
            <person name="Glockner F.O."/>
        </authorList>
    </citation>
    <scope>NUCLEOTIDE SEQUENCE</scope>
    <source>
        <strain evidence="2">6C</strain>
    </source>
</reference>
<reference evidence="2" key="2">
    <citation type="journal article" date="2013" name="Mar. Genomics">
        <title>Expression of sulfatases in Rhodopirellula baltica and the diversity of sulfatases in the genus Rhodopirellula.</title>
        <authorList>
            <person name="Wegner C.E."/>
            <person name="Richter-Heitmann T."/>
            <person name="Klindworth A."/>
            <person name="Klockow C."/>
            <person name="Richter M."/>
            <person name="Achstetter T."/>
            <person name="Glockner F.O."/>
            <person name="Harder J."/>
        </authorList>
    </citation>
    <scope>NUCLEOTIDE SEQUENCE [LARGE SCALE GENOMIC DNA]</scope>
    <source>
        <strain evidence="2">6C</strain>
    </source>
</reference>
<gene>
    <name evidence="2" type="ORF">RE6C_04992</name>
</gene>
<proteinExistence type="predicted"/>
<accession>M2ACG3</accession>
<dbReference type="EMBL" id="ANMO01000216">
    <property type="protein sequence ID" value="EMB14570.1"/>
    <property type="molecule type" value="Genomic_DNA"/>
</dbReference>
<keyword evidence="3" id="KW-1185">Reference proteome</keyword>
<dbReference type="Proteomes" id="UP000011529">
    <property type="component" value="Unassembled WGS sequence"/>
</dbReference>
<protein>
    <submittedName>
        <fullName evidence="2">Uncharacterized protein</fullName>
    </submittedName>
</protein>
<comment type="caution">
    <text evidence="2">The sequence shown here is derived from an EMBL/GenBank/DDBJ whole genome shotgun (WGS) entry which is preliminary data.</text>
</comment>
<name>M2ACG3_9BACT</name>
<evidence type="ECO:0000313" key="3">
    <source>
        <dbReference type="Proteomes" id="UP000011529"/>
    </source>
</evidence>
<dbReference type="AlphaFoldDB" id="M2ACG3"/>
<evidence type="ECO:0000313" key="2">
    <source>
        <dbReference type="EMBL" id="EMB14570.1"/>
    </source>
</evidence>
<organism evidence="2 3">
    <name type="scientific">Rhodopirellula europaea 6C</name>
    <dbReference type="NCBI Taxonomy" id="1263867"/>
    <lineage>
        <taxon>Bacteria</taxon>
        <taxon>Pseudomonadati</taxon>
        <taxon>Planctomycetota</taxon>
        <taxon>Planctomycetia</taxon>
        <taxon>Pirellulales</taxon>
        <taxon>Pirellulaceae</taxon>
        <taxon>Rhodopirellula</taxon>
    </lineage>
</organism>
<dbReference type="PATRIC" id="fig|1263867.3.peg.5349"/>
<feature type="compositionally biased region" description="Basic and acidic residues" evidence="1">
    <location>
        <begin position="1"/>
        <end position="20"/>
    </location>
</feature>
<sequence length="68" mass="7784">MGTDERRTKNDHHINTPVDRRRGRSNAKKKFCERCCSLTEILNQRIDDATIGLIPARLDSSVRPIAVH</sequence>